<dbReference type="InterPro" id="IPR000996">
    <property type="entry name" value="Clathrin_L-chain"/>
</dbReference>
<feature type="compositionally biased region" description="Low complexity" evidence="7">
    <location>
        <begin position="23"/>
        <end position="36"/>
    </location>
</feature>
<feature type="compositionally biased region" description="Pro residues" evidence="7">
    <location>
        <begin position="137"/>
        <end position="152"/>
    </location>
</feature>
<evidence type="ECO:0000256" key="5">
    <source>
        <dbReference type="ARBA" id="ARBA00023329"/>
    </source>
</evidence>
<evidence type="ECO:0000256" key="7">
    <source>
        <dbReference type="SAM" id="MobiDB-lite"/>
    </source>
</evidence>
<evidence type="ECO:0000313" key="9">
    <source>
        <dbReference type="Proteomes" id="UP000419144"/>
    </source>
</evidence>
<gene>
    <name evidence="8" type="ORF">LtaPh_1900800</name>
</gene>
<organism evidence="8 9">
    <name type="scientific">Leishmania tarentolae</name>
    <name type="common">Sauroleishmania tarentolae</name>
    <dbReference type="NCBI Taxonomy" id="5689"/>
    <lineage>
        <taxon>Eukaryota</taxon>
        <taxon>Discoba</taxon>
        <taxon>Euglenozoa</taxon>
        <taxon>Kinetoplastea</taxon>
        <taxon>Metakinetoplastina</taxon>
        <taxon>Trypanosomatida</taxon>
        <taxon>Trypanosomatidae</taxon>
        <taxon>Leishmaniinae</taxon>
        <taxon>Leishmania</taxon>
        <taxon>lizard Leishmania</taxon>
    </lineage>
</organism>
<keyword evidence="3 6" id="KW-0472">Membrane</keyword>
<proteinExistence type="inferred from homology"/>
<evidence type="ECO:0000313" key="8">
    <source>
        <dbReference type="EMBL" id="GET87896.1"/>
    </source>
</evidence>
<dbReference type="Pfam" id="PF01086">
    <property type="entry name" value="Clathrin_lg_ch"/>
    <property type="match status" value="1"/>
</dbReference>
<dbReference type="VEuPathDB" id="TriTrypDB:LtaPh_1900800"/>
<comment type="caution">
    <text evidence="8">The sequence shown here is derived from an EMBL/GenBank/DDBJ whole genome shotgun (WGS) entry which is preliminary data.</text>
</comment>
<feature type="region of interest" description="Disordered" evidence="7">
    <location>
        <begin position="267"/>
        <end position="290"/>
    </location>
</feature>
<comment type="similarity">
    <text evidence="2 6">Belongs to the clathrin light chain family.</text>
</comment>
<feature type="compositionally biased region" description="Polar residues" evidence="7">
    <location>
        <begin position="57"/>
        <end position="84"/>
    </location>
</feature>
<comment type="function">
    <text evidence="6">Clathrin is the major protein of the polyhedral coat of coated pits and vesicles.</text>
</comment>
<sequence>MESDYPGTSGITAGSQHMLPGNMSSPFPEEMSSSHSADAVQDSTASKIPLPMHTDPVQRTTSLSPPMTSGTGVQPVTFPESSAGVNAPWTEDDDLGIPGAPAQNPASVSSPANSQPPRGNHAASPVSIAEQTNPGSPAEPHPTPVAMSPPTPDGFIASSPVGSPNYPPTSPEKPSIANFAKVDALNKQISNRTAAMDAATREKETKIMNAAQEYLNALMAQRKEEVMNAKANHKEEQRVGAEKINGYKKSGALWSAVGVLVDLQKPNKYSRSTEQMRSVLSTLNTTPTTK</sequence>
<dbReference type="AlphaFoldDB" id="A0A640KDY3"/>
<evidence type="ECO:0000256" key="6">
    <source>
        <dbReference type="RuleBase" id="RU363137"/>
    </source>
</evidence>
<dbReference type="EMBL" id="BLBS01000024">
    <property type="protein sequence ID" value="GET87896.1"/>
    <property type="molecule type" value="Genomic_DNA"/>
</dbReference>
<protein>
    <recommendedName>
        <fullName evidence="6">Clathrin light chain</fullName>
    </recommendedName>
</protein>
<dbReference type="GO" id="GO:0006886">
    <property type="term" value="P:intracellular protein transport"/>
    <property type="evidence" value="ECO:0007669"/>
    <property type="project" value="InterPro"/>
</dbReference>
<keyword evidence="5 6" id="KW-0968">Cytoplasmic vesicle</keyword>
<feature type="region of interest" description="Disordered" evidence="7">
    <location>
        <begin position="1"/>
        <end position="175"/>
    </location>
</feature>
<evidence type="ECO:0000256" key="4">
    <source>
        <dbReference type="ARBA" id="ARBA00023176"/>
    </source>
</evidence>
<name>A0A640KDY3_LEITA</name>
<dbReference type="OrthoDB" id="278062at2759"/>
<reference evidence="8" key="1">
    <citation type="submission" date="2019-11" db="EMBL/GenBank/DDBJ databases">
        <title>Leishmania tarentolae CDS.</title>
        <authorList>
            <person name="Goto Y."/>
            <person name="Yamagishi J."/>
        </authorList>
    </citation>
    <scope>NUCLEOTIDE SEQUENCE [LARGE SCALE GENOMIC DNA]</scope>
    <source>
        <strain evidence="8">Parrot Tar II</strain>
    </source>
</reference>
<evidence type="ECO:0000256" key="3">
    <source>
        <dbReference type="ARBA" id="ARBA00023136"/>
    </source>
</evidence>
<comment type="subcellular location">
    <subcellularLocation>
        <location evidence="1 6">Cytoplasmic vesicle membrane</location>
        <topology evidence="1 6">Peripheral membrane protein</topology>
        <orientation evidence="1 6">Cytoplasmic side</orientation>
    </subcellularLocation>
    <subcellularLocation>
        <location evidence="6">Membrane</location>
        <location evidence="6">Coated pit</location>
        <topology evidence="6">Peripheral membrane protein</topology>
        <orientation evidence="6">Cytoplasmic side</orientation>
    </subcellularLocation>
    <text evidence="6">Cytoplasmic face of coated pits and vesicles.</text>
</comment>
<keyword evidence="9" id="KW-1185">Reference proteome</keyword>
<dbReference type="GO" id="GO:0030130">
    <property type="term" value="C:clathrin coat of trans-Golgi network vesicle"/>
    <property type="evidence" value="ECO:0007669"/>
    <property type="project" value="InterPro"/>
</dbReference>
<dbReference type="Proteomes" id="UP000419144">
    <property type="component" value="Unassembled WGS sequence"/>
</dbReference>
<evidence type="ECO:0000256" key="2">
    <source>
        <dbReference type="ARBA" id="ARBA00005263"/>
    </source>
</evidence>
<dbReference type="GO" id="GO:0005198">
    <property type="term" value="F:structural molecule activity"/>
    <property type="evidence" value="ECO:0007669"/>
    <property type="project" value="InterPro"/>
</dbReference>
<evidence type="ECO:0000256" key="1">
    <source>
        <dbReference type="ARBA" id="ARBA00004180"/>
    </source>
</evidence>
<keyword evidence="4 6" id="KW-0168">Coated pit</keyword>
<feature type="compositionally biased region" description="Polar residues" evidence="7">
    <location>
        <begin position="104"/>
        <end position="117"/>
    </location>
</feature>
<accession>A0A640KDY3</accession>
<dbReference type="GO" id="GO:0016192">
    <property type="term" value="P:vesicle-mediated transport"/>
    <property type="evidence" value="ECO:0007669"/>
    <property type="project" value="InterPro"/>
</dbReference>
<dbReference type="GO" id="GO:0030132">
    <property type="term" value="C:clathrin coat of coated pit"/>
    <property type="evidence" value="ECO:0007669"/>
    <property type="project" value="InterPro"/>
</dbReference>